<organism evidence="1 2">
    <name type="scientific">Pyrus ussuriensis x Pyrus communis</name>
    <dbReference type="NCBI Taxonomy" id="2448454"/>
    <lineage>
        <taxon>Eukaryota</taxon>
        <taxon>Viridiplantae</taxon>
        <taxon>Streptophyta</taxon>
        <taxon>Embryophyta</taxon>
        <taxon>Tracheophyta</taxon>
        <taxon>Spermatophyta</taxon>
        <taxon>Magnoliopsida</taxon>
        <taxon>eudicotyledons</taxon>
        <taxon>Gunneridae</taxon>
        <taxon>Pentapetalae</taxon>
        <taxon>rosids</taxon>
        <taxon>fabids</taxon>
        <taxon>Rosales</taxon>
        <taxon>Rosaceae</taxon>
        <taxon>Amygdaloideae</taxon>
        <taxon>Maleae</taxon>
        <taxon>Pyrus</taxon>
    </lineage>
</organism>
<evidence type="ECO:0000313" key="2">
    <source>
        <dbReference type="Proteomes" id="UP000327157"/>
    </source>
</evidence>
<keyword evidence="1" id="KW-0689">Ribosomal protein</keyword>
<dbReference type="EMBL" id="SMOL01000768">
    <property type="protein sequence ID" value="KAB2597186.1"/>
    <property type="molecule type" value="Genomic_DNA"/>
</dbReference>
<dbReference type="Proteomes" id="UP000327157">
    <property type="component" value="Chromosome 1"/>
</dbReference>
<reference evidence="1 2" key="3">
    <citation type="submission" date="2019-11" db="EMBL/GenBank/DDBJ databases">
        <title>A de novo genome assembly of a pear dwarfing rootstock.</title>
        <authorList>
            <person name="Wang F."/>
            <person name="Wang J."/>
            <person name="Li S."/>
            <person name="Zhang Y."/>
            <person name="Fang M."/>
            <person name="Ma L."/>
            <person name="Zhao Y."/>
            <person name="Jiang S."/>
        </authorList>
    </citation>
    <scope>NUCLEOTIDE SEQUENCE [LARGE SCALE GENOMIC DNA]</scope>
    <source>
        <strain evidence="1">S2</strain>
        <tissue evidence="1">Leaf</tissue>
    </source>
</reference>
<accession>A0A5N5F2E4</accession>
<dbReference type="AlphaFoldDB" id="A0A5N5F2E4"/>
<reference evidence="1 2" key="1">
    <citation type="submission" date="2019-09" db="EMBL/GenBank/DDBJ databases">
        <authorList>
            <person name="Ou C."/>
        </authorList>
    </citation>
    <scope>NUCLEOTIDE SEQUENCE [LARGE SCALE GENOMIC DNA]</scope>
    <source>
        <strain evidence="1">S2</strain>
        <tissue evidence="1">Leaf</tissue>
    </source>
</reference>
<protein>
    <submittedName>
        <fullName evidence="1">60S ribosomal protein L4</fullName>
    </submittedName>
</protein>
<keyword evidence="1" id="KW-0687">Ribonucleoprotein</keyword>
<name>A0A5N5F2E4_9ROSA</name>
<keyword evidence="2" id="KW-1185">Reference proteome</keyword>
<reference evidence="2" key="2">
    <citation type="submission" date="2019-10" db="EMBL/GenBank/DDBJ databases">
        <title>A de novo genome assembly of a pear dwarfing rootstock.</title>
        <authorList>
            <person name="Wang F."/>
            <person name="Wang J."/>
            <person name="Li S."/>
            <person name="Zhang Y."/>
            <person name="Fang M."/>
            <person name="Ma L."/>
            <person name="Zhao Y."/>
            <person name="Jiang S."/>
        </authorList>
    </citation>
    <scope>NUCLEOTIDE SEQUENCE [LARGE SCALE GENOMIC DNA]</scope>
</reference>
<comment type="caution">
    <text evidence="1">The sequence shown here is derived from an EMBL/GenBank/DDBJ whole genome shotgun (WGS) entry which is preliminary data.</text>
</comment>
<gene>
    <name evidence="1" type="ORF">D8674_000106</name>
</gene>
<dbReference type="GO" id="GO:0005840">
    <property type="term" value="C:ribosome"/>
    <property type="evidence" value="ECO:0007669"/>
    <property type="project" value="UniProtKB-KW"/>
</dbReference>
<sequence length="89" mass="10414">MARILEAEIAWRRINEESEWQEIRAVFDFHAFWMDNAQIRIINNQIIISMPLAKGSNEAKPTQESQRHPEVEPKCKDCVEDVAYGKARD</sequence>
<evidence type="ECO:0000313" key="1">
    <source>
        <dbReference type="EMBL" id="KAB2597186.1"/>
    </source>
</evidence>
<proteinExistence type="predicted"/>